<comment type="caution">
    <text evidence="12">The sequence shown here is derived from an EMBL/GenBank/DDBJ whole genome shotgun (WGS) entry which is preliminary data.</text>
</comment>
<dbReference type="SUPFAM" id="SSF51120">
    <property type="entry name" value="beta-Roll"/>
    <property type="match status" value="3"/>
</dbReference>
<dbReference type="RefSeq" id="WP_154381255.1">
    <property type="nucleotide sequence ID" value="NZ_WKJJ01000027.1"/>
</dbReference>
<dbReference type="Proteomes" id="UP000446768">
    <property type="component" value="Unassembled WGS sequence"/>
</dbReference>
<dbReference type="PANTHER" id="PTHR38340">
    <property type="entry name" value="S-LAYER PROTEIN"/>
    <property type="match status" value="1"/>
</dbReference>
<keyword evidence="8" id="KW-0472">Membrane</keyword>
<dbReference type="Gene3D" id="2.150.10.10">
    <property type="entry name" value="Serralysin-like metalloprotease, C-terminal"/>
    <property type="match status" value="3"/>
</dbReference>
<keyword evidence="7" id="KW-0843">Virulence</keyword>
<evidence type="ECO:0000256" key="9">
    <source>
        <dbReference type="SAM" id="MobiDB-lite"/>
    </source>
</evidence>
<evidence type="ECO:0000256" key="3">
    <source>
        <dbReference type="ARBA" id="ARBA00022525"/>
    </source>
</evidence>
<evidence type="ECO:0000256" key="1">
    <source>
        <dbReference type="ARBA" id="ARBA00004370"/>
    </source>
</evidence>
<keyword evidence="4" id="KW-0800">Toxin</keyword>
<dbReference type="PRINTS" id="PR01488">
    <property type="entry name" value="RTXTOXINA"/>
</dbReference>
<proteinExistence type="predicted"/>
<dbReference type="InterPro" id="IPR018511">
    <property type="entry name" value="Hemolysin-typ_Ca-bd_CS"/>
</dbReference>
<dbReference type="Pfam" id="PF13946">
    <property type="entry name" value="DUF4214"/>
    <property type="match status" value="1"/>
</dbReference>
<dbReference type="GO" id="GO:0005509">
    <property type="term" value="F:calcium ion binding"/>
    <property type="evidence" value="ECO:0007669"/>
    <property type="project" value="InterPro"/>
</dbReference>
<dbReference type="GO" id="GO:0090729">
    <property type="term" value="F:toxin activity"/>
    <property type="evidence" value="ECO:0007669"/>
    <property type="project" value="UniProtKB-KW"/>
</dbReference>
<gene>
    <name evidence="12" type="ORF">GJ700_30665</name>
</gene>
<dbReference type="InterPro" id="IPR050557">
    <property type="entry name" value="RTX_toxin/Mannuronan_C5-epim"/>
</dbReference>
<dbReference type="Gene3D" id="1.10.3130.20">
    <property type="entry name" value="Phycobilisome linker domain"/>
    <property type="match status" value="1"/>
</dbReference>
<feature type="region of interest" description="Disordered" evidence="9">
    <location>
        <begin position="135"/>
        <end position="157"/>
    </location>
</feature>
<evidence type="ECO:0000256" key="2">
    <source>
        <dbReference type="ARBA" id="ARBA00004613"/>
    </source>
</evidence>
<evidence type="ECO:0000256" key="6">
    <source>
        <dbReference type="ARBA" id="ARBA00022737"/>
    </source>
</evidence>
<dbReference type="EMBL" id="WKJJ01000027">
    <property type="protein sequence ID" value="MRV76085.1"/>
    <property type="molecule type" value="Genomic_DNA"/>
</dbReference>
<evidence type="ECO:0000256" key="8">
    <source>
        <dbReference type="ARBA" id="ARBA00023136"/>
    </source>
</evidence>
<evidence type="ECO:0000313" key="12">
    <source>
        <dbReference type="EMBL" id="MRV76085.1"/>
    </source>
</evidence>
<dbReference type="GO" id="GO:0016020">
    <property type="term" value="C:membrane"/>
    <property type="evidence" value="ECO:0007669"/>
    <property type="project" value="UniProtKB-SubCell"/>
</dbReference>
<dbReference type="PANTHER" id="PTHR38340:SF1">
    <property type="entry name" value="S-LAYER PROTEIN"/>
    <property type="match status" value="1"/>
</dbReference>
<keyword evidence="13" id="KW-1185">Reference proteome</keyword>
<name>A0A7X2IUA9_9BURK</name>
<evidence type="ECO:0000259" key="10">
    <source>
        <dbReference type="Pfam" id="PF13205"/>
    </source>
</evidence>
<evidence type="ECO:0000256" key="4">
    <source>
        <dbReference type="ARBA" id="ARBA00022656"/>
    </source>
</evidence>
<keyword evidence="6" id="KW-0677">Repeat</keyword>
<dbReference type="InterPro" id="IPR001343">
    <property type="entry name" value="Hemolysn_Ca-bd"/>
</dbReference>
<evidence type="ECO:0000256" key="7">
    <source>
        <dbReference type="ARBA" id="ARBA00023026"/>
    </source>
</evidence>
<protein>
    <submittedName>
        <fullName evidence="12">DUF4214 domain-containing protein</fullName>
    </submittedName>
</protein>
<keyword evidence="3" id="KW-0964">Secreted</keyword>
<sequence length="642" mass="68155">MTSPTLLSVSNTHDTLNLSGNIVLTFDMPIAAGEGTVRIDLFGSPLFIEDIGVSRYVTISGNTLTINPPQDLAYGSNYQLYLFHGVVTNAQTGEPLKATEHFFTTGASPHPLQLTGTSGDDHLIGSAWDDVLSGGDGRDDLRGGNGNDRLDGGAGNDYINDSGGNNTLLGGDGNDSLSAAGFDESDVNLLDGGMGDDWLDASHGISTQLGGAGDDNLTIWGGSGTLDGGDGNDFIAANRINAVTTAHGGAGSDRFQIAPDLSAPLVISDFATGAGGDVIDPYVQLYFPAMPNVGEVTNVVPPANFLYTTGHVSWRQDGADAVLQVDRDGEAGQVFQLQTIAILRNTQTTALTADNLAYGVTAWQGQRGITLTGSAGADQLTGGIYNDALYGSYGNDKVDGLAGDDFIEGGDGDDRLAGQGGNDALYGGDGNDMLEGGAGNDWIDGDNGMWAQDSGRLDSVYYDTPFAKVRLTHERFSAPEYWTVQDTTGALGTDTLTHVERLIFTDQCWALDVGLFGYAGQVYRLYQAAFDRQPDIAGLSYWLNKVDKGLDTLMVADSFTRSDEFRQVFGATPSNTELVNRLYHNILHREPDAQGKAYWIDVLDKKQVTTAEALFYFSASPENYQNVAKIIGDGFAYEVSPS</sequence>
<accession>A0A7X2IUA9</accession>
<dbReference type="InterPro" id="IPR025282">
    <property type="entry name" value="DUF4214"/>
</dbReference>
<dbReference type="Pfam" id="PF13205">
    <property type="entry name" value="Big_5"/>
    <property type="match status" value="1"/>
</dbReference>
<dbReference type="InterPro" id="IPR038255">
    <property type="entry name" value="PBS_linker_sf"/>
</dbReference>
<feature type="domain" description="DUF4214" evidence="11">
    <location>
        <begin position="556"/>
        <end position="626"/>
    </location>
</feature>
<dbReference type="GO" id="GO:0005576">
    <property type="term" value="C:extracellular region"/>
    <property type="evidence" value="ECO:0007669"/>
    <property type="project" value="UniProtKB-SubCell"/>
</dbReference>
<evidence type="ECO:0000256" key="5">
    <source>
        <dbReference type="ARBA" id="ARBA00022729"/>
    </source>
</evidence>
<dbReference type="InterPro" id="IPR003995">
    <property type="entry name" value="RTX_toxin_determinant-A"/>
</dbReference>
<dbReference type="InterPro" id="IPR032812">
    <property type="entry name" value="SbsA_Ig"/>
</dbReference>
<keyword evidence="5" id="KW-0732">Signal</keyword>
<dbReference type="AlphaFoldDB" id="A0A7X2IUA9"/>
<dbReference type="PROSITE" id="PS00330">
    <property type="entry name" value="HEMOLYSIN_CALCIUM"/>
    <property type="match status" value="4"/>
</dbReference>
<dbReference type="InterPro" id="IPR011049">
    <property type="entry name" value="Serralysin-like_metalloprot_C"/>
</dbReference>
<reference evidence="12 13" key="1">
    <citation type="submission" date="2019-11" db="EMBL/GenBank/DDBJ databases">
        <title>Novel species isolated from a subtropical stream in China.</title>
        <authorList>
            <person name="Lu H."/>
        </authorList>
    </citation>
    <scope>NUCLEOTIDE SEQUENCE [LARGE SCALE GENOMIC DNA]</scope>
    <source>
        <strain evidence="12 13">FT92W</strain>
    </source>
</reference>
<dbReference type="PRINTS" id="PR00313">
    <property type="entry name" value="CABNDNGRPT"/>
</dbReference>
<comment type="subcellular location">
    <subcellularLocation>
        <location evidence="1">Membrane</location>
    </subcellularLocation>
    <subcellularLocation>
        <location evidence="2">Secreted</location>
    </subcellularLocation>
</comment>
<evidence type="ECO:0000259" key="11">
    <source>
        <dbReference type="Pfam" id="PF13946"/>
    </source>
</evidence>
<feature type="domain" description="SbsA Ig-like" evidence="10">
    <location>
        <begin position="2"/>
        <end position="105"/>
    </location>
</feature>
<organism evidence="12 13">
    <name type="scientific">Pseudoduganella rivuli</name>
    <dbReference type="NCBI Taxonomy" id="2666085"/>
    <lineage>
        <taxon>Bacteria</taxon>
        <taxon>Pseudomonadati</taxon>
        <taxon>Pseudomonadota</taxon>
        <taxon>Betaproteobacteria</taxon>
        <taxon>Burkholderiales</taxon>
        <taxon>Oxalobacteraceae</taxon>
        <taxon>Telluria group</taxon>
        <taxon>Pseudoduganella</taxon>
    </lineage>
</organism>
<evidence type="ECO:0000313" key="13">
    <source>
        <dbReference type="Proteomes" id="UP000446768"/>
    </source>
</evidence>
<dbReference type="Pfam" id="PF00353">
    <property type="entry name" value="HemolysinCabind"/>
    <property type="match status" value="2"/>
</dbReference>